<sequence length="69" mass="7627">MLAPSTRVHGAVDGLLKRYEAILPKVVNTYESSIPSQFESREGETRTGILNLGTRGLPQLQGESRERKS</sequence>
<organism evidence="1 2">
    <name type="scientific">Dallia pectoralis</name>
    <name type="common">Alaska blackfish</name>
    <dbReference type="NCBI Taxonomy" id="75939"/>
    <lineage>
        <taxon>Eukaryota</taxon>
        <taxon>Metazoa</taxon>
        <taxon>Chordata</taxon>
        <taxon>Craniata</taxon>
        <taxon>Vertebrata</taxon>
        <taxon>Euteleostomi</taxon>
        <taxon>Actinopterygii</taxon>
        <taxon>Neopterygii</taxon>
        <taxon>Teleostei</taxon>
        <taxon>Protacanthopterygii</taxon>
        <taxon>Esociformes</taxon>
        <taxon>Umbridae</taxon>
        <taxon>Dallia</taxon>
    </lineage>
</organism>
<comment type="caution">
    <text evidence="1">The sequence shown here is derived from an EMBL/GenBank/DDBJ whole genome shotgun (WGS) entry which is preliminary data.</text>
</comment>
<evidence type="ECO:0000313" key="1">
    <source>
        <dbReference type="EMBL" id="KAJ8009470.1"/>
    </source>
</evidence>
<dbReference type="Proteomes" id="UP001157502">
    <property type="component" value="Chromosome 7"/>
</dbReference>
<proteinExistence type="predicted"/>
<dbReference type="EMBL" id="CM055734">
    <property type="protein sequence ID" value="KAJ8009470.1"/>
    <property type="molecule type" value="Genomic_DNA"/>
</dbReference>
<gene>
    <name evidence="1" type="ORF">DPEC_G00089210</name>
</gene>
<name>A0ACC2H1D6_DALPE</name>
<reference evidence="1" key="1">
    <citation type="submission" date="2021-05" db="EMBL/GenBank/DDBJ databases">
        <authorList>
            <person name="Pan Q."/>
            <person name="Jouanno E."/>
            <person name="Zahm M."/>
            <person name="Klopp C."/>
            <person name="Cabau C."/>
            <person name="Louis A."/>
            <person name="Berthelot C."/>
            <person name="Parey E."/>
            <person name="Roest Crollius H."/>
            <person name="Montfort J."/>
            <person name="Robinson-Rechavi M."/>
            <person name="Bouchez O."/>
            <person name="Lampietro C."/>
            <person name="Lopez Roques C."/>
            <person name="Donnadieu C."/>
            <person name="Postlethwait J."/>
            <person name="Bobe J."/>
            <person name="Dillon D."/>
            <person name="Chandos A."/>
            <person name="von Hippel F."/>
            <person name="Guiguen Y."/>
        </authorList>
    </citation>
    <scope>NUCLEOTIDE SEQUENCE</scope>
    <source>
        <strain evidence="1">YG-Jan2019</strain>
    </source>
</reference>
<accession>A0ACC2H1D6</accession>
<keyword evidence="2" id="KW-1185">Reference proteome</keyword>
<evidence type="ECO:0000313" key="2">
    <source>
        <dbReference type="Proteomes" id="UP001157502"/>
    </source>
</evidence>
<protein>
    <submittedName>
        <fullName evidence="1">Uncharacterized protein</fullName>
    </submittedName>
</protein>